<evidence type="ECO:0000256" key="2">
    <source>
        <dbReference type="ARBA" id="ARBA00007430"/>
    </source>
</evidence>
<feature type="transmembrane region" description="Helical" evidence="7">
    <location>
        <begin position="434"/>
        <end position="452"/>
    </location>
</feature>
<feature type="transmembrane region" description="Helical" evidence="7">
    <location>
        <begin position="101"/>
        <end position="124"/>
    </location>
</feature>
<name>A0A1F5GB33_9BACT</name>
<evidence type="ECO:0000256" key="3">
    <source>
        <dbReference type="ARBA" id="ARBA00022475"/>
    </source>
</evidence>
<feature type="transmembrane region" description="Helical" evidence="7">
    <location>
        <begin position="231"/>
        <end position="255"/>
    </location>
</feature>
<feature type="transmembrane region" description="Helical" evidence="7">
    <location>
        <begin position="136"/>
        <end position="153"/>
    </location>
</feature>
<reference evidence="8 9" key="1">
    <citation type="journal article" date="2016" name="Nat. Commun.">
        <title>Thousands of microbial genomes shed light on interconnected biogeochemical processes in an aquifer system.</title>
        <authorList>
            <person name="Anantharaman K."/>
            <person name="Brown C.T."/>
            <person name="Hug L.A."/>
            <person name="Sharon I."/>
            <person name="Castelle C.J."/>
            <person name="Probst A.J."/>
            <person name="Thomas B.C."/>
            <person name="Singh A."/>
            <person name="Wilkins M.J."/>
            <person name="Karaoz U."/>
            <person name="Brodie E.L."/>
            <person name="Williams K.H."/>
            <person name="Hubbard S.S."/>
            <person name="Banfield J.F."/>
        </authorList>
    </citation>
    <scope>NUCLEOTIDE SEQUENCE [LARGE SCALE GENOMIC DNA]</scope>
</reference>
<keyword evidence="5 7" id="KW-1133">Transmembrane helix</keyword>
<keyword evidence="6 7" id="KW-0472">Membrane</keyword>
<feature type="transmembrane region" description="Helical" evidence="7">
    <location>
        <begin position="64"/>
        <end position="89"/>
    </location>
</feature>
<evidence type="ECO:0000256" key="4">
    <source>
        <dbReference type="ARBA" id="ARBA00022692"/>
    </source>
</evidence>
<evidence type="ECO:0000256" key="6">
    <source>
        <dbReference type="ARBA" id="ARBA00023136"/>
    </source>
</evidence>
<dbReference type="AlphaFoldDB" id="A0A1F5GB33"/>
<feature type="transmembrane region" description="Helical" evidence="7">
    <location>
        <begin position="200"/>
        <end position="219"/>
    </location>
</feature>
<evidence type="ECO:0008006" key="10">
    <source>
        <dbReference type="Google" id="ProtNLM"/>
    </source>
</evidence>
<proteinExistence type="inferred from homology"/>
<dbReference type="InterPro" id="IPR050833">
    <property type="entry name" value="Poly_Biosynth_Transport"/>
</dbReference>
<feature type="transmembrane region" description="Helical" evidence="7">
    <location>
        <begin position="380"/>
        <end position="400"/>
    </location>
</feature>
<accession>A0A1F5GB33</accession>
<dbReference type="Proteomes" id="UP000178577">
    <property type="component" value="Unassembled WGS sequence"/>
</dbReference>
<protein>
    <recommendedName>
        <fullName evidence="10">Polysaccharide biosynthesis protein C-terminal domain-containing protein</fullName>
    </recommendedName>
</protein>
<dbReference type="EMBL" id="MFAY01000020">
    <property type="protein sequence ID" value="OGD89037.1"/>
    <property type="molecule type" value="Genomic_DNA"/>
</dbReference>
<evidence type="ECO:0000313" key="9">
    <source>
        <dbReference type="Proteomes" id="UP000178577"/>
    </source>
</evidence>
<gene>
    <name evidence="8" type="ORF">A2693_00060</name>
</gene>
<feature type="transmembrane region" description="Helical" evidence="7">
    <location>
        <begin position="311"/>
        <end position="328"/>
    </location>
</feature>
<sequence length="496" mass="55398">MINFLKTTVGTSDELDLKYTTETIKRNAIQGVVVLSGKKIALQLIQTFSTIVLARILFPQTFGIFAIMVFVIEFLATLPSQGFVSAIIQKNAKVFQKDLSTIFWGVMFVSLIFYILLWFLTPAITDFYKFNNVNSVYLFRVMALVIFLVNIRMISSSILERQIRYLPITLIEIVELLITQLVSIFMAIRGFGIESLVVGYISGKSVGALTFYIFSPFKVMTTFAQKNFSKFFSFAMSFQIYSLANSVSGSIAPLYVGHVVGPVGTGYLTWAGGVGLIPWAFAELIAKVSFPVFSRISGNKKLLSSSIDQSLNLILMVVIPVAVILFIFAEPITNIIFTYKWLPAVWALRYFVLLGSTVAITTIAASALMATGQIKFVRNVSLISALVFWILALILVPKIGFIGHPLAWFLGSTIQLVLIAKIVGTFGVRYWNNVVFYLSVSIICAVSAFYLTGQIRNILELILGVGLAFLFYSLLILLLRRTYIFVYLHQFKAIFK</sequence>
<dbReference type="Pfam" id="PF13440">
    <property type="entry name" value="Polysacc_synt_3"/>
    <property type="match status" value="1"/>
</dbReference>
<feature type="transmembrane region" description="Helical" evidence="7">
    <location>
        <begin position="267"/>
        <end position="290"/>
    </location>
</feature>
<comment type="subcellular location">
    <subcellularLocation>
        <location evidence="1">Cell membrane</location>
        <topology evidence="1">Multi-pass membrane protein</topology>
    </subcellularLocation>
</comment>
<feature type="transmembrane region" description="Helical" evidence="7">
    <location>
        <begin position="458"/>
        <end position="479"/>
    </location>
</feature>
<dbReference type="GO" id="GO:0005886">
    <property type="term" value="C:plasma membrane"/>
    <property type="evidence" value="ECO:0007669"/>
    <property type="project" value="UniProtKB-SubCell"/>
</dbReference>
<evidence type="ECO:0000313" key="8">
    <source>
        <dbReference type="EMBL" id="OGD89037.1"/>
    </source>
</evidence>
<keyword evidence="4 7" id="KW-0812">Transmembrane</keyword>
<feature type="transmembrane region" description="Helical" evidence="7">
    <location>
        <begin position="406"/>
        <end position="427"/>
    </location>
</feature>
<evidence type="ECO:0000256" key="5">
    <source>
        <dbReference type="ARBA" id="ARBA00022989"/>
    </source>
</evidence>
<dbReference type="PANTHER" id="PTHR30250">
    <property type="entry name" value="PST FAMILY PREDICTED COLANIC ACID TRANSPORTER"/>
    <property type="match status" value="1"/>
</dbReference>
<comment type="caution">
    <text evidence="8">The sequence shown here is derived from an EMBL/GenBank/DDBJ whole genome shotgun (WGS) entry which is preliminary data.</text>
</comment>
<feature type="transmembrane region" description="Helical" evidence="7">
    <location>
        <begin position="348"/>
        <end position="368"/>
    </location>
</feature>
<dbReference type="PANTHER" id="PTHR30250:SF10">
    <property type="entry name" value="LIPOPOLYSACCHARIDE BIOSYNTHESIS PROTEIN WZXC"/>
    <property type="match status" value="1"/>
</dbReference>
<evidence type="ECO:0000256" key="7">
    <source>
        <dbReference type="SAM" id="Phobius"/>
    </source>
</evidence>
<comment type="similarity">
    <text evidence="2">Belongs to the polysaccharide synthase family.</text>
</comment>
<feature type="transmembrane region" description="Helical" evidence="7">
    <location>
        <begin position="165"/>
        <end position="188"/>
    </location>
</feature>
<keyword evidence="3" id="KW-1003">Cell membrane</keyword>
<organism evidence="8 9">
    <name type="scientific">Candidatus Curtissbacteria bacterium RIFCSPHIGHO2_01_FULL_40_12</name>
    <dbReference type="NCBI Taxonomy" id="1797710"/>
    <lineage>
        <taxon>Bacteria</taxon>
        <taxon>Candidatus Curtissiibacteriota</taxon>
    </lineage>
</organism>
<evidence type="ECO:0000256" key="1">
    <source>
        <dbReference type="ARBA" id="ARBA00004651"/>
    </source>
</evidence>